<feature type="domain" description="HTH tetR-type" evidence="5">
    <location>
        <begin position="11"/>
        <end position="71"/>
    </location>
</feature>
<dbReference type="SUPFAM" id="SSF46689">
    <property type="entry name" value="Homeodomain-like"/>
    <property type="match status" value="1"/>
</dbReference>
<dbReference type="GO" id="GO:0003700">
    <property type="term" value="F:DNA-binding transcription factor activity"/>
    <property type="evidence" value="ECO:0007669"/>
    <property type="project" value="TreeGrafter"/>
</dbReference>
<evidence type="ECO:0000256" key="4">
    <source>
        <dbReference type="PROSITE-ProRule" id="PRU00335"/>
    </source>
</evidence>
<evidence type="ECO:0000259" key="5">
    <source>
        <dbReference type="PROSITE" id="PS50977"/>
    </source>
</evidence>
<dbReference type="InterPro" id="IPR001647">
    <property type="entry name" value="HTH_TetR"/>
</dbReference>
<evidence type="ECO:0000256" key="3">
    <source>
        <dbReference type="ARBA" id="ARBA00023163"/>
    </source>
</evidence>
<dbReference type="RefSeq" id="WP_264016318.1">
    <property type="nucleotide sequence ID" value="NZ_JACKSJ010000275.1"/>
</dbReference>
<evidence type="ECO:0000256" key="1">
    <source>
        <dbReference type="ARBA" id="ARBA00023015"/>
    </source>
</evidence>
<keyword evidence="7" id="KW-1185">Reference proteome</keyword>
<keyword evidence="2 4" id="KW-0238">DNA-binding</keyword>
<dbReference type="InterPro" id="IPR009057">
    <property type="entry name" value="Homeodomain-like_sf"/>
</dbReference>
<gene>
    <name evidence="6" type="ORF">H7I41_29945</name>
</gene>
<dbReference type="PANTHER" id="PTHR30055:SF234">
    <property type="entry name" value="HTH-TYPE TRANSCRIPTIONAL REGULATOR BETI"/>
    <property type="match status" value="1"/>
</dbReference>
<dbReference type="GO" id="GO:0000976">
    <property type="term" value="F:transcription cis-regulatory region binding"/>
    <property type="evidence" value="ECO:0007669"/>
    <property type="project" value="TreeGrafter"/>
</dbReference>
<dbReference type="Pfam" id="PF00440">
    <property type="entry name" value="TetR_N"/>
    <property type="match status" value="1"/>
</dbReference>
<comment type="caution">
    <text evidence="6">The sequence shown here is derived from an EMBL/GenBank/DDBJ whole genome shotgun (WGS) entry which is preliminary data.</text>
</comment>
<reference evidence="6" key="2">
    <citation type="journal article" date="2022" name="BMC Genomics">
        <title>Comparative genome analysis of mycobacteria focusing on tRNA and non-coding RNA.</title>
        <authorList>
            <person name="Behra P.R.K."/>
            <person name="Pettersson B.M.F."/>
            <person name="Ramesh M."/>
            <person name="Das S."/>
            <person name="Dasgupta S."/>
            <person name="Kirsebom L.A."/>
        </authorList>
    </citation>
    <scope>NUCLEOTIDE SEQUENCE</scope>
    <source>
        <strain evidence="6">DSM 44615</strain>
    </source>
</reference>
<organism evidence="6 7">
    <name type="scientific">[Mycobacterium] manitobense</name>
    <dbReference type="NCBI Taxonomy" id="190147"/>
    <lineage>
        <taxon>Bacteria</taxon>
        <taxon>Bacillati</taxon>
        <taxon>Actinomycetota</taxon>
        <taxon>Actinomycetes</taxon>
        <taxon>Mycobacteriales</taxon>
        <taxon>Mycobacteriaceae</taxon>
        <taxon>Mycolicibacterium</taxon>
    </lineage>
</organism>
<dbReference type="PANTHER" id="PTHR30055">
    <property type="entry name" value="HTH-TYPE TRANSCRIPTIONAL REGULATOR RUTR"/>
    <property type="match status" value="1"/>
</dbReference>
<dbReference type="PROSITE" id="PS50977">
    <property type="entry name" value="HTH_TETR_2"/>
    <property type="match status" value="1"/>
</dbReference>
<reference evidence="6" key="1">
    <citation type="submission" date="2020-07" db="EMBL/GenBank/DDBJ databases">
        <authorList>
            <person name="Pettersson B.M.F."/>
            <person name="Behra P.R.K."/>
            <person name="Ramesh M."/>
            <person name="Das S."/>
            <person name="Dasgupta S."/>
            <person name="Kirsebom L.A."/>
        </authorList>
    </citation>
    <scope>NUCLEOTIDE SEQUENCE</scope>
    <source>
        <strain evidence="6">DSM 44615</strain>
    </source>
</reference>
<keyword evidence="3" id="KW-0804">Transcription</keyword>
<evidence type="ECO:0000313" key="7">
    <source>
        <dbReference type="Proteomes" id="UP001140293"/>
    </source>
</evidence>
<name>A0A9X2YU90_9MYCO</name>
<dbReference type="PRINTS" id="PR00455">
    <property type="entry name" value="HTHTETR"/>
</dbReference>
<dbReference type="AlphaFoldDB" id="A0A9X2YU90"/>
<evidence type="ECO:0000313" key="6">
    <source>
        <dbReference type="EMBL" id="MCV7174148.1"/>
    </source>
</evidence>
<dbReference type="Gene3D" id="1.10.357.10">
    <property type="entry name" value="Tetracycline Repressor, domain 2"/>
    <property type="match status" value="1"/>
</dbReference>
<keyword evidence="1" id="KW-0805">Transcription regulation</keyword>
<dbReference type="Proteomes" id="UP001140293">
    <property type="component" value="Unassembled WGS sequence"/>
</dbReference>
<proteinExistence type="predicted"/>
<protein>
    <submittedName>
        <fullName evidence="6">TetR/AcrR family transcriptional regulator</fullName>
    </submittedName>
</protein>
<accession>A0A9X2YU90</accession>
<sequence>MTTGRIARMPAARRRRLVQVAAVEFAESGYADASLNRIIADCGMGKSSFYYLFASKSELFEFVTAELIAEAASRWTVPDPAGFSGTQFWPRVADVFTEFLRISEEHEAFLLLGRLFYSEAPGSAKTTVGGALAAVEDWVRRALAEGRRCGAVRDDLPEDLQYRLTVGMLRLFDEWTVGRHNRFSADGLRRLTDAQFATLRRMLAA</sequence>
<dbReference type="EMBL" id="JACKSJ010000275">
    <property type="protein sequence ID" value="MCV7174148.1"/>
    <property type="molecule type" value="Genomic_DNA"/>
</dbReference>
<dbReference type="InterPro" id="IPR050109">
    <property type="entry name" value="HTH-type_TetR-like_transc_reg"/>
</dbReference>
<feature type="DNA-binding region" description="H-T-H motif" evidence="4">
    <location>
        <begin position="34"/>
        <end position="53"/>
    </location>
</feature>
<evidence type="ECO:0000256" key="2">
    <source>
        <dbReference type="ARBA" id="ARBA00023125"/>
    </source>
</evidence>